<gene>
    <name evidence="3" type="ORF">QYE76_008266</name>
</gene>
<dbReference type="SUPFAM" id="SSF54160">
    <property type="entry name" value="Chromo domain-like"/>
    <property type="match status" value="1"/>
</dbReference>
<sequence length="127" mass="13952">MPALATWEDAVRLHASYPRAPIWVPEQVLLRRTMTKSGLPSSQARIKWTGLPASHATWEDEEKLHNRFPEAPAWGQAGTEEGGDVTVGDVGPPSAPSTDPRPKTTTTGRPAHVVRPSTRYASKDWTM</sequence>
<evidence type="ECO:0000313" key="4">
    <source>
        <dbReference type="Proteomes" id="UP001231189"/>
    </source>
</evidence>
<dbReference type="Proteomes" id="UP001231189">
    <property type="component" value="Unassembled WGS sequence"/>
</dbReference>
<proteinExistence type="predicted"/>
<protein>
    <recommendedName>
        <fullName evidence="2">Chromo domain-containing protein</fullName>
    </recommendedName>
</protein>
<dbReference type="PROSITE" id="PS50013">
    <property type="entry name" value="CHROMO_2"/>
    <property type="match status" value="1"/>
</dbReference>
<evidence type="ECO:0000256" key="1">
    <source>
        <dbReference type="SAM" id="MobiDB-lite"/>
    </source>
</evidence>
<keyword evidence="4" id="KW-1185">Reference proteome</keyword>
<dbReference type="InterPro" id="IPR000953">
    <property type="entry name" value="Chromo/chromo_shadow_dom"/>
</dbReference>
<organism evidence="3 4">
    <name type="scientific">Lolium multiflorum</name>
    <name type="common">Italian ryegrass</name>
    <name type="synonym">Lolium perenne subsp. multiflorum</name>
    <dbReference type="NCBI Taxonomy" id="4521"/>
    <lineage>
        <taxon>Eukaryota</taxon>
        <taxon>Viridiplantae</taxon>
        <taxon>Streptophyta</taxon>
        <taxon>Embryophyta</taxon>
        <taxon>Tracheophyta</taxon>
        <taxon>Spermatophyta</taxon>
        <taxon>Magnoliopsida</taxon>
        <taxon>Liliopsida</taxon>
        <taxon>Poales</taxon>
        <taxon>Poaceae</taxon>
        <taxon>BOP clade</taxon>
        <taxon>Pooideae</taxon>
        <taxon>Poodae</taxon>
        <taxon>Poeae</taxon>
        <taxon>Poeae Chloroplast Group 2 (Poeae type)</taxon>
        <taxon>Loliodinae</taxon>
        <taxon>Loliinae</taxon>
        <taxon>Lolium</taxon>
    </lineage>
</organism>
<feature type="region of interest" description="Disordered" evidence="1">
    <location>
        <begin position="68"/>
        <end position="127"/>
    </location>
</feature>
<dbReference type="EMBL" id="JAUUTY010001059">
    <property type="protein sequence ID" value="KAK1563956.1"/>
    <property type="molecule type" value="Genomic_DNA"/>
</dbReference>
<name>A0AAD8PJA8_LOLMU</name>
<dbReference type="Pfam" id="PF00385">
    <property type="entry name" value="Chromo"/>
    <property type="match status" value="1"/>
</dbReference>
<accession>A0AAD8PJA8</accession>
<evidence type="ECO:0000313" key="3">
    <source>
        <dbReference type="EMBL" id="KAK1563956.1"/>
    </source>
</evidence>
<evidence type="ECO:0000259" key="2">
    <source>
        <dbReference type="PROSITE" id="PS50013"/>
    </source>
</evidence>
<reference evidence="3" key="1">
    <citation type="submission" date="2023-07" db="EMBL/GenBank/DDBJ databases">
        <title>A chromosome-level genome assembly of Lolium multiflorum.</title>
        <authorList>
            <person name="Chen Y."/>
            <person name="Copetti D."/>
            <person name="Kolliker R."/>
            <person name="Studer B."/>
        </authorList>
    </citation>
    <scope>NUCLEOTIDE SEQUENCE</scope>
    <source>
        <strain evidence="3">02402/16</strain>
        <tissue evidence="3">Leaf</tissue>
    </source>
</reference>
<dbReference type="AlphaFoldDB" id="A0AAD8PJA8"/>
<dbReference type="Gene3D" id="2.40.50.40">
    <property type="match status" value="1"/>
</dbReference>
<dbReference type="InterPro" id="IPR023780">
    <property type="entry name" value="Chromo_domain"/>
</dbReference>
<feature type="domain" description="Chromo" evidence="2">
    <location>
        <begin position="23"/>
        <end position="70"/>
    </location>
</feature>
<comment type="caution">
    <text evidence="3">The sequence shown here is derived from an EMBL/GenBank/DDBJ whole genome shotgun (WGS) entry which is preliminary data.</text>
</comment>
<dbReference type="InterPro" id="IPR016197">
    <property type="entry name" value="Chromo-like_dom_sf"/>
</dbReference>